<feature type="region of interest" description="Disordered" evidence="1">
    <location>
        <begin position="219"/>
        <end position="238"/>
    </location>
</feature>
<reference evidence="4" key="3">
    <citation type="submission" date="2020-03" db="EMBL/GenBank/DDBJ databases">
        <title>SpeciesPrimer: A bioinformatics pipeline dedicated to the design of qPCR primers for the quantification of bacterial species.</title>
        <authorList>
            <person name="Dreier M."/>
            <person name="Berthoud H."/>
            <person name="Shani N."/>
            <person name="Wechsler D."/>
            <person name="Junier P."/>
        </authorList>
    </citation>
    <scope>NUCLEOTIDE SEQUENCE [LARGE SCALE GENOMIC DNA]</scope>
    <source>
        <strain evidence="4">FAM13073</strain>
    </source>
</reference>
<proteinExistence type="predicted"/>
<reference evidence="2 4" key="1">
    <citation type="submission" date="2019-10" db="EMBL/GenBank/DDBJ databases">
        <authorList>
            <person name="Irmler S."/>
            <person name="Berthoud H."/>
            <person name="Roetschi A."/>
            <person name="Arias E."/>
            <person name="Shani N."/>
            <person name="Wuethrich D."/>
            <person name="Bruggmann R."/>
        </authorList>
    </citation>
    <scope>NUCLEOTIDE SEQUENCE [LARGE SCALE GENOMIC DNA]</scope>
    <source>
        <strain evidence="2 4">FAM13073</strain>
    </source>
</reference>
<dbReference type="RefSeq" id="WP_159251194.1">
    <property type="nucleotide sequence ID" value="NZ_JADOFS010000001.1"/>
</dbReference>
<dbReference type="EMBL" id="WENB01000001">
    <property type="protein sequence ID" value="KAF0415009.1"/>
    <property type="molecule type" value="Genomic_DNA"/>
</dbReference>
<dbReference type="Proteomes" id="UP000472573">
    <property type="component" value="Unassembled WGS sequence"/>
</dbReference>
<dbReference type="Proteomes" id="UP000743107">
    <property type="component" value="Unassembled WGS sequence"/>
</dbReference>
<reference evidence="2" key="2">
    <citation type="submission" date="2019-12" db="EMBL/GenBank/DDBJ databases">
        <title>SpeciesPrimer: A bioinformatics pipeline dedicated to the design of qPCR primers for the quantification of bacterial species.</title>
        <authorList>
            <person name="Dreier M."/>
            <person name="Berthoud H."/>
            <person name="Shani N."/>
            <person name="Wechsler D."/>
            <person name="Junier P."/>
        </authorList>
    </citation>
    <scope>NUCLEOTIDE SEQUENCE</scope>
    <source>
        <strain evidence="2">FAM13073</strain>
    </source>
</reference>
<dbReference type="EMBL" id="JADOFV010000001">
    <property type="protein sequence ID" value="MBF7126533.1"/>
    <property type="molecule type" value="Genomic_DNA"/>
</dbReference>
<name>A0A6L5A4X5_PEDPE</name>
<evidence type="ECO:0000256" key="1">
    <source>
        <dbReference type="SAM" id="MobiDB-lite"/>
    </source>
</evidence>
<dbReference type="Pfam" id="PF19448">
    <property type="entry name" value="DUF5986"/>
    <property type="match status" value="1"/>
</dbReference>
<evidence type="ECO:0000313" key="3">
    <source>
        <dbReference type="EMBL" id="MBF7126533.1"/>
    </source>
</evidence>
<keyword evidence="4" id="KW-1185">Reference proteome</keyword>
<evidence type="ECO:0000313" key="2">
    <source>
        <dbReference type="EMBL" id="KAF0415009.1"/>
    </source>
</evidence>
<feature type="compositionally biased region" description="Basic and acidic residues" evidence="1">
    <location>
        <begin position="220"/>
        <end position="238"/>
    </location>
</feature>
<reference evidence="3" key="4">
    <citation type="submission" date="2020-11" db="EMBL/GenBank/DDBJ databases">
        <title>Antibiotic susceptibility profiles of Pediococcus pentosaceus from various origins and their implications for the safety assessment of strains with food-technology applications.</title>
        <authorList>
            <person name="Shani N."/>
            <person name="Oberhaensli S."/>
            <person name="Arias E."/>
        </authorList>
    </citation>
    <scope>NUCLEOTIDE SEQUENCE</scope>
    <source>
        <strain evidence="3">FAM 19164</strain>
    </source>
</reference>
<organism evidence="3 5">
    <name type="scientific">Pediococcus pentosaceus</name>
    <dbReference type="NCBI Taxonomy" id="1255"/>
    <lineage>
        <taxon>Bacteria</taxon>
        <taxon>Bacillati</taxon>
        <taxon>Bacillota</taxon>
        <taxon>Bacilli</taxon>
        <taxon>Lactobacillales</taxon>
        <taxon>Lactobacillaceae</taxon>
        <taxon>Pediococcus</taxon>
    </lineage>
</organism>
<dbReference type="AlphaFoldDB" id="A0A6L5A4X5"/>
<gene>
    <name evidence="2" type="ORF">GBO79_01430</name>
    <name evidence="3" type="ORF">ITQ97_01605</name>
</gene>
<evidence type="ECO:0000313" key="4">
    <source>
        <dbReference type="Proteomes" id="UP000472573"/>
    </source>
</evidence>
<comment type="caution">
    <text evidence="3">The sequence shown here is derived from an EMBL/GenBank/DDBJ whole genome shotgun (WGS) entry which is preliminary data.</text>
</comment>
<evidence type="ECO:0000313" key="5">
    <source>
        <dbReference type="Proteomes" id="UP000743107"/>
    </source>
</evidence>
<sequence length="238" mass="27372">MKLKLDVNKLKPFVNAMNLCFSAIAEEYKSGIGKTTQNGKHFAVWDKRFDVLREEIEKQEGFDCVAVKRGRLWEFLALIDVKSKCLYIFFTDERLTAILKDSNYYKHYLNSLLYINHDLDTEGEHQVVLFENKELEELRLEDSKRMLKDKFNLIGRVIPITLTYKSGELIKSEARLLNGNSEILDVQDLSSIIDSNFDKNAAIYDAGVSSITKLKSGVSKKNEKIVSTKENEETSKKD</sequence>
<dbReference type="InterPro" id="IPR046028">
    <property type="entry name" value="DUF5986"/>
</dbReference>
<accession>A0A6L5A4X5</accession>
<protein>
    <submittedName>
        <fullName evidence="3">Uncharacterized protein</fullName>
    </submittedName>
</protein>